<sequence length="58" mass="6460">VKVVTTNPSGSTKVFEDTRNNLSNLKQQDSFAGTASTNLIPHQVELHQNYTPLGKYRN</sequence>
<organism evidence="1 2">
    <name type="scientific">Diploptera punctata</name>
    <name type="common">Pacific beetle cockroach</name>
    <dbReference type="NCBI Taxonomy" id="6984"/>
    <lineage>
        <taxon>Eukaryota</taxon>
        <taxon>Metazoa</taxon>
        <taxon>Ecdysozoa</taxon>
        <taxon>Arthropoda</taxon>
        <taxon>Hexapoda</taxon>
        <taxon>Insecta</taxon>
        <taxon>Pterygota</taxon>
        <taxon>Neoptera</taxon>
        <taxon>Polyneoptera</taxon>
        <taxon>Dictyoptera</taxon>
        <taxon>Blattodea</taxon>
        <taxon>Blaberoidea</taxon>
        <taxon>Blaberidae</taxon>
        <taxon>Diplopterinae</taxon>
        <taxon>Diploptera</taxon>
    </lineage>
</organism>
<evidence type="ECO:0000313" key="1">
    <source>
        <dbReference type="EMBL" id="KAJ9575208.1"/>
    </source>
</evidence>
<reference evidence="1" key="2">
    <citation type="submission" date="2023-05" db="EMBL/GenBank/DDBJ databases">
        <authorList>
            <person name="Fouks B."/>
        </authorList>
    </citation>
    <scope>NUCLEOTIDE SEQUENCE</scope>
    <source>
        <strain evidence="1">Stay&amp;Tobe</strain>
        <tissue evidence="1">Testes</tissue>
    </source>
</reference>
<reference evidence="1" key="1">
    <citation type="journal article" date="2023" name="IScience">
        <title>Live-bearing cockroach genome reveals convergent evolutionary mechanisms linked to viviparity in insects and beyond.</title>
        <authorList>
            <person name="Fouks B."/>
            <person name="Harrison M.C."/>
            <person name="Mikhailova A.A."/>
            <person name="Marchal E."/>
            <person name="English S."/>
            <person name="Carruthers M."/>
            <person name="Jennings E.C."/>
            <person name="Chiamaka E.L."/>
            <person name="Frigard R.A."/>
            <person name="Pippel M."/>
            <person name="Attardo G.M."/>
            <person name="Benoit J.B."/>
            <person name="Bornberg-Bauer E."/>
            <person name="Tobe S.S."/>
        </authorList>
    </citation>
    <scope>NUCLEOTIDE SEQUENCE</scope>
    <source>
        <strain evidence="1">Stay&amp;Tobe</strain>
    </source>
</reference>
<dbReference type="Proteomes" id="UP001233999">
    <property type="component" value="Unassembled WGS sequence"/>
</dbReference>
<comment type="caution">
    <text evidence="1">The sequence shown here is derived from an EMBL/GenBank/DDBJ whole genome shotgun (WGS) entry which is preliminary data.</text>
</comment>
<dbReference type="AlphaFoldDB" id="A0AAD7Z770"/>
<keyword evidence="2" id="KW-1185">Reference proteome</keyword>
<gene>
    <name evidence="1" type="ORF">L9F63_025841</name>
</gene>
<proteinExistence type="predicted"/>
<feature type="non-terminal residue" evidence="1">
    <location>
        <position position="1"/>
    </location>
</feature>
<name>A0AAD7Z770_DIPPU</name>
<evidence type="ECO:0000313" key="2">
    <source>
        <dbReference type="Proteomes" id="UP001233999"/>
    </source>
</evidence>
<accession>A0AAD7Z770</accession>
<dbReference type="EMBL" id="JASPKZ010010131">
    <property type="protein sequence ID" value="KAJ9575208.1"/>
    <property type="molecule type" value="Genomic_DNA"/>
</dbReference>
<feature type="non-terminal residue" evidence="1">
    <location>
        <position position="58"/>
    </location>
</feature>
<protein>
    <submittedName>
        <fullName evidence="1">Uncharacterized protein</fullName>
    </submittedName>
</protein>